<dbReference type="Pfam" id="PF02954">
    <property type="entry name" value="HTH_8"/>
    <property type="match status" value="1"/>
</dbReference>
<keyword evidence="5 16" id="KW-0597">Phosphoprotein</keyword>
<reference evidence="20 21" key="1">
    <citation type="submission" date="2010-12" db="EMBL/GenBank/DDBJ databases">
        <authorList>
            <person name="Muzny D."/>
            <person name="Qin X."/>
            <person name="Deng J."/>
            <person name="Jiang H."/>
            <person name="Liu Y."/>
            <person name="Qu J."/>
            <person name="Song X.-Z."/>
            <person name="Zhang L."/>
            <person name="Thornton R."/>
            <person name="Coyle M."/>
            <person name="Francisco L."/>
            <person name="Jackson L."/>
            <person name="Javaid M."/>
            <person name="Korchina V."/>
            <person name="Kovar C."/>
            <person name="Mata R."/>
            <person name="Mathew T."/>
            <person name="Ngo R."/>
            <person name="Nguyen L."/>
            <person name="Nguyen N."/>
            <person name="Okwuonu G."/>
            <person name="Ongeri F."/>
            <person name="Pham C."/>
            <person name="Simmons D."/>
            <person name="Wilczek-Boney K."/>
            <person name="Hale W."/>
            <person name="Jakkamsetti A."/>
            <person name="Pham P."/>
            <person name="Ruth R."/>
            <person name="San Lucas F."/>
            <person name="Warren J."/>
            <person name="Zhang J."/>
            <person name="Zhao Z."/>
            <person name="Zhou C."/>
            <person name="Zhu D."/>
            <person name="Lee S."/>
            <person name="Bess C."/>
            <person name="Blankenburg K."/>
            <person name="Forbes L."/>
            <person name="Fu Q."/>
            <person name="Gubbala S."/>
            <person name="Hirani K."/>
            <person name="Jayaseelan J.C."/>
            <person name="Lara F."/>
            <person name="Munidasa M."/>
            <person name="Palculict T."/>
            <person name="Patil S."/>
            <person name="Pu L.-L."/>
            <person name="Saada N."/>
            <person name="Tang L."/>
            <person name="Weissenberger G."/>
            <person name="Zhu Y."/>
            <person name="Hemphill L."/>
            <person name="Shang Y."/>
            <person name="Youmans B."/>
            <person name="Ayvaz T."/>
            <person name="Ross M."/>
            <person name="Santibanez J."/>
            <person name="Aqrawi P."/>
            <person name="Gross S."/>
            <person name="Joshi V."/>
            <person name="Fowler G."/>
            <person name="Nazareth L."/>
            <person name="Reid J."/>
            <person name="Worley K."/>
            <person name="Petrosino J."/>
            <person name="Highlander S."/>
            <person name="Gibbs R."/>
        </authorList>
    </citation>
    <scope>NUCLEOTIDE SEQUENCE [LARGE SCALE GENOMIC DNA]</scope>
    <source>
        <strain evidence="20 21">ATCC 51599</strain>
    </source>
</reference>
<dbReference type="FunFam" id="3.40.50.300:FF:000006">
    <property type="entry name" value="DNA-binding transcriptional regulator NtrC"/>
    <property type="match status" value="1"/>
</dbReference>
<dbReference type="Proteomes" id="UP000011021">
    <property type="component" value="Unassembled WGS sequence"/>
</dbReference>
<keyword evidence="13" id="KW-0535">Nitrogen fixation</keyword>
<dbReference type="InterPro" id="IPR025944">
    <property type="entry name" value="Sigma_54_int_dom_CS"/>
</dbReference>
<dbReference type="STRING" id="887898.HMPREF0551_0578"/>
<dbReference type="InterPro" id="IPR025662">
    <property type="entry name" value="Sigma_54_int_dom_ATP-bd_1"/>
</dbReference>
<keyword evidence="7" id="KW-0067">ATP-binding</keyword>
<dbReference type="GO" id="GO:0006355">
    <property type="term" value="P:regulation of DNA-templated transcription"/>
    <property type="evidence" value="ECO:0007669"/>
    <property type="project" value="InterPro"/>
</dbReference>
<evidence type="ECO:0000313" key="20">
    <source>
        <dbReference type="EMBL" id="EFV95670.1"/>
    </source>
</evidence>
<evidence type="ECO:0000259" key="19">
    <source>
        <dbReference type="PROSITE" id="PS50110"/>
    </source>
</evidence>
<dbReference type="InterPro" id="IPR027417">
    <property type="entry name" value="P-loop_NTPase"/>
</dbReference>
<feature type="modified residue" description="4-aspartylphosphate" evidence="16">
    <location>
        <position position="58"/>
    </location>
</feature>
<dbReference type="SUPFAM" id="SSF52172">
    <property type="entry name" value="CheY-like"/>
    <property type="match status" value="1"/>
</dbReference>
<evidence type="ECO:0000256" key="16">
    <source>
        <dbReference type="PROSITE-ProRule" id="PRU00169"/>
    </source>
</evidence>
<evidence type="ECO:0000256" key="10">
    <source>
        <dbReference type="ARBA" id="ARBA00023125"/>
    </source>
</evidence>
<dbReference type="PROSITE" id="PS50110">
    <property type="entry name" value="RESPONSE_REGULATORY"/>
    <property type="match status" value="1"/>
</dbReference>
<evidence type="ECO:0000256" key="15">
    <source>
        <dbReference type="ARBA" id="ARBA00031910"/>
    </source>
</evidence>
<dbReference type="Gene3D" id="3.40.50.2300">
    <property type="match status" value="1"/>
</dbReference>
<dbReference type="FunFam" id="1.10.8.60:FF:000014">
    <property type="entry name" value="DNA-binding transcriptional regulator NtrC"/>
    <property type="match status" value="1"/>
</dbReference>
<dbReference type="PROSITE" id="PS00675">
    <property type="entry name" value="SIGMA54_INTERACT_1"/>
    <property type="match status" value="1"/>
</dbReference>
<dbReference type="InterPro" id="IPR009057">
    <property type="entry name" value="Homeodomain-like_sf"/>
</dbReference>
<keyword evidence="8" id="KW-0902">Two-component regulatory system</keyword>
<evidence type="ECO:0000313" key="21">
    <source>
        <dbReference type="Proteomes" id="UP000011021"/>
    </source>
</evidence>
<keyword evidence="3" id="KW-0963">Cytoplasm</keyword>
<evidence type="ECO:0000256" key="14">
    <source>
        <dbReference type="ARBA" id="ARBA00029881"/>
    </source>
</evidence>
<dbReference type="Pfam" id="PF00158">
    <property type="entry name" value="Sigma54_activat"/>
    <property type="match status" value="1"/>
</dbReference>
<dbReference type="PRINTS" id="PR01590">
    <property type="entry name" value="HTHFIS"/>
</dbReference>
<dbReference type="InterPro" id="IPR003593">
    <property type="entry name" value="AAA+_ATPase"/>
</dbReference>
<dbReference type="InterPro" id="IPR025943">
    <property type="entry name" value="Sigma_54_int_dom_ATP-bd_2"/>
</dbReference>
<dbReference type="FunFam" id="3.40.50.2300:FF:000018">
    <property type="entry name" value="DNA-binding transcriptional regulator NtrC"/>
    <property type="match status" value="1"/>
</dbReference>
<evidence type="ECO:0000256" key="13">
    <source>
        <dbReference type="ARBA" id="ARBA00023231"/>
    </source>
</evidence>
<dbReference type="SMART" id="SM00382">
    <property type="entry name" value="AAA"/>
    <property type="match status" value="1"/>
</dbReference>
<dbReference type="eggNOG" id="COG2204">
    <property type="taxonomic scope" value="Bacteria"/>
</dbReference>
<evidence type="ECO:0000256" key="4">
    <source>
        <dbReference type="ARBA" id="ARBA00022491"/>
    </source>
</evidence>
<keyword evidence="21" id="KW-1185">Reference proteome</keyword>
<dbReference type="CDD" id="cd00009">
    <property type="entry name" value="AAA"/>
    <property type="match status" value="1"/>
</dbReference>
<protein>
    <recommendedName>
        <fullName evidence="2">DNA-binding transcriptional regulator NtrC</fullName>
    </recommendedName>
    <alternativeName>
        <fullName evidence="14">Nitrogen regulation protein NR(I)</fullName>
    </alternativeName>
    <alternativeName>
        <fullName evidence="15">Nitrogen regulator I</fullName>
    </alternativeName>
</protein>
<dbReference type="Pfam" id="PF25601">
    <property type="entry name" value="AAA_lid_14"/>
    <property type="match status" value="1"/>
</dbReference>
<keyword evidence="4" id="KW-0678">Repressor</keyword>
<dbReference type="InterPro" id="IPR058031">
    <property type="entry name" value="AAA_lid_NorR"/>
</dbReference>
<dbReference type="SUPFAM" id="SSF46689">
    <property type="entry name" value="Homeodomain-like"/>
    <property type="match status" value="1"/>
</dbReference>
<comment type="caution">
    <text evidence="20">The sequence shown here is derived from an EMBL/GenBank/DDBJ whole genome shotgun (WGS) entry which is preliminary data.</text>
</comment>
<feature type="compositionally biased region" description="Low complexity" evidence="17">
    <location>
        <begin position="425"/>
        <end position="436"/>
    </location>
</feature>
<feature type="region of interest" description="Disordered" evidence="17">
    <location>
        <begin position="129"/>
        <end position="163"/>
    </location>
</feature>
<dbReference type="EMBL" id="AEQP01000002">
    <property type="protein sequence ID" value="EFV95670.1"/>
    <property type="molecule type" value="Genomic_DNA"/>
</dbReference>
<dbReference type="PANTHER" id="PTHR32071">
    <property type="entry name" value="TRANSCRIPTIONAL REGULATORY PROTEIN"/>
    <property type="match status" value="1"/>
</dbReference>
<dbReference type="InterPro" id="IPR002078">
    <property type="entry name" value="Sigma_54_int"/>
</dbReference>
<feature type="region of interest" description="Disordered" evidence="17">
    <location>
        <begin position="422"/>
        <end position="465"/>
    </location>
</feature>
<dbReference type="SMART" id="SM00448">
    <property type="entry name" value="REC"/>
    <property type="match status" value="1"/>
</dbReference>
<dbReference type="RefSeq" id="WP_005672627.1">
    <property type="nucleotide sequence ID" value="NZ_CP146288.1"/>
</dbReference>
<dbReference type="GO" id="GO:0005524">
    <property type="term" value="F:ATP binding"/>
    <property type="evidence" value="ECO:0007669"/>
    <property type="project" value="UniProtKB-KW"/>
</dbReference>
<keyword evidence="6" id="KW-0547">Nucleotide-binding</keyword>
<keyword evidence="9" id="KW-0805">Transcription regulation</keyword>
<evidence type="ECO:0000256" key="7">
    <source>
        <dbReference type="ARBA" id="ARBA00022840"/>
    </source>
</evidence>
<dbReference type="GO" id="GO:0005737">
    <property type="term" value="C:cytoplasm"/>
    <property type="evidence" value="ECO:0007669"/>
    <property type="project" value="UniProtKB-SubCell"/>
</dbReference>
<dbReference type="PROSITE" id="PS50045">
    <property type="entry name" value="SIGMA54_INTERACT_4"/>
    <property type="match status" value="1"/>
</dbReference>
<evidence type="ECO:0000256" key="8">
    <source>
        <dbReference type="ARBA" id="ARBA00023012"/>
    </source>
</evidence>
<comment type="subcellular location">
    <subcellularLocation>
        <location evidence="1">Cytoplasm</location>
    </subcellularLocation>
</comment>
<evidence type="ECO:0000256" key="11">
    <source>
        <dbReference type="ARBA" id="ARBA00023159"/>
    </source>
</evidence>
<keyword evidence="10" id="KW-0238">DNA-binding</keyword>
<dbReference type="Gene3D" id="1.10.10.60">
    <property type="entry name" value="Homeodomain-like"/>
    <property type="match status" value="1"/>
</dbReference>
<feature type="domain" description="Response regulatory" evidence="19">
    <location>
        <begin position="9"/>
        <end position="123"/>
    </location>
</feature>
<evidence type="ECO:0000256" key="2">
    <source>
        <dbReference type="ARBA" id="ARBA00019059"/>
    </source>
</evidence>
<keyword evidence="11" id="KW-0010">Activator</keyword>
<organism evidence="20 21">
    <name type="scientific">Lautropia mirabilis ATCC 51599</name>
    <dbReference type="NCBI Taxonomy" id="887898"/>
    <lineage>
        <taxon>Bacteria</taxon>
        <taxon>Pseudomonadati</taxon>
        <taxon>Pseudomonadota</taxon>
        <taxon>Betaproteobacteria</taxon>
        <taxon>Burkholderiales</taxon>
        <taxon>Burkholderiaceae</taxon>
        <taxon>Lautropia</taxon>
    </lineage>
</organism>
<evidence type="ECO:0000259" key="18">
    <source>
        <dbReference type="PROSITE" id="PS50045"/>
    </source>
</evidence>
<dbReference type="HOGENOM" id="CLU_000445_0_1_4"/>
<keyword evidence="12" id="KW-0804">Transcription</keyword>
<dbReference type="PANTHER" id="PTHR32071:SF95">
    <property type="entry name" value="DNA-BINDING TRANSCRIPTIONAL REGULATOR NTRC"/>
    <property type="match status" value="1"/>
</dbReference>
<dbReference type="AlphaFoldDB" id="E7RV66"/>
<dbReference type="PROSITE" id="PS00676">
    <property type="entry name" value="SIGMA54_INTERACT_2"/>
    <property type="match status" value="1"/>
</dbReference>
<evidence type="ECO:0000256" key="6">
    <source>
        <dbReference type="ARBA" id="ARBA00022741"/>
    </source>
</evidence>
<dbReference type="InterPro" id="IPR002197">
    <property type="entry name" value="HTH_Fis"/>
</dbReference>
<dbReference type="PROSITE" id="PS00688">
    <property type="entry name" value="SIGMA54_INTERACT_3"/>
    <property type="match status" value="1"/>
</dbReference>
<dbReference type="InterPro" id="IPR001789">
    <property type="entry name" value="Sig_transdc_resp-reg_receiver"/>
</dbReference>
<dbReference type="InterPro" id="IPR011006">
    <property type="entry name" value="CheY-like_superfamily"/>
</dbReference>
<evidence type="ECO:0000256" key="17">
    <source>
        <dbReference type="SAM" id="MobiDB-lite"/>
    </source>
</evidence>
<accession>E7RV66</accession>
<dbReference type="Pfam" id="PF00072">
    <property type="entry name" value="Response_reg"/>
    <property type="match status" value="1"/>
</dbReference>
<evidence type="ECO:0000256" key="3">
    <source>
        <dbReference type="ARBA" id="ARBA00022490"/>
    </source>
</evidence>
<evidence type="ECO:0000256" key="5">
    <source>
        <dbReference type="ARBA" id="ARBA00022553"/>
    </source>
</evidence>
<name>E7RV66_9BURK</name>
<dbReference type="SUPFAM" id="SSF52540">
    <property type="entry name" value="P-loop containing nucleoside triphosphate hydrolases"/>
    <property type="match status" value="1"/>
</dbReference>
<dbReference type="GO" id="GO:0043565">
    <property type="term" value="F:sequence-specific DNA binding"/>
    <property type="evidence" value="ECO:0007669"/>
    <property type="project" value="InterPro"/>
</dbReference>
<feature type="compositionally biased region" description="Low complexity" evidence="17">
    <location>
        <begin position="129"/>
        <end position="140"/>
    </location>
</feature>
<proteinExistence type="predicted"/>
<feature type="domain" description="Sigma-54 factor interaction" evidence="18">
    <location>
        <begin position="174"/>
        <end position="403"/>
    </location>
</feature>
<sequence length="537" mass="57755">MTGVMAAGEVWVVDDDHSIRWVLERALVRAGFGVRTFAQVDEVLAALAVSEPAVLVSDIRMPGASGIELLYQVRQRRPALPVIIMTAYSDLDSAVSAFQAGAFEYLPKPFDLMQAVALVQRAAQGRAEAARGAASARPSGRGAGAGAHSDPERGAKAQATQFPQAGARMSDAGLLGQAPAMQAVYRAIGRLARSDATVLLTGQSGTGKERVARALHQHSVRAERPFVAINMAAIPRDLMESELFGHERGAFTGAQTLRRGRFEQAEGGTLFLDEIGDMPAEMQTRLLRVLSEGHFYRVGGNQPVKSRVRVIAATHQDLEARVAQGLFRDDLFHRLNVIRLRLPPLAERVEDIPLLAEHFLAESAASLGVEPKQLGADALRVLCAFDWPGNVRQLENVCQWLTVMTAAHVVTMADLPPEMLPSRGAAAATRPVTEAASVAAPQASGTPPVPTDAADQEEGHRQSADPEGWCEVLVKLARQQLEDPQARDLLTPLQASFERTLIEAALEATGGHRGEAARRLGLGRNTLARKIRDLGID</sequence>
<dbReference type="Gene3D" id="3.40.50.300">
    <property type="entry name" value="P-loop containing nucleotide triphosphate hydrolases"/>
    <property type="match status" value="1"/>
</dbReference>
<evidence type="ECO:0000256" key="12">
    <source>
        <dbReference type="ARBA" id="ARBA00023163"/>
    </source>
</evidence>
<dbReference type="Gene3D" id="1.10.8.60">
    <property type="match status" value="1"/>
</dbReference>
<gene>
    <name evidence="20" type="primary">ntrC</name>
    <name evidence="20" type="ORF">HMPREF0551_0578</name>
</gene>
<dbReference type="GO" id="GO:0000160">
    <property type="term" value="P:phosphorelay signal transduction system"/>
    <property type="evidence" value="ECO:0007669"/>
    <property type="project" value="UniProtKB-KW"/>
</dbReference>
<evidence type="ECO:0000256" key="1">
    <source>
        <dbReference type="ARBA" id="ARBA00004496"/>
    </source>
</evidence>
<evidence type="ECO:0000256" key="9">
    <source>
        <dbReference type="ARBA" id="ARBA00023015"/>
    </source>
</evidence>